<sequence length="99" mass="11669">MFLQCTITRQGCRTVTISKYARHIHNLCANQIHPVAHPAIESTHLYKFCLRYQFLPCSTRALFLNRATLKLDTLTFCESLENRKKKDLNYMQSYNSPYH</sequence>
<name>A0A0A9FA28_ARUDO</name>
<evidence type="ECO:0000313" key="1">
    <source>
        <dbReference type="EMBL" id="JAE08064.1"/>
    </source>
</evidence>
<dbReference type="AlphaFoldDB" id="A0A0A9FA28"/>
<organism evidence="1">
    <name type="scientific">Arundo donax</name>
    <name type="common">Giant reed</name>
    <name type="synonym">Donax arundinaceus</name>
    <dbReference type="NCBI Taxonomy" id="35708"/>
    <lineage>
        <taxon>Eukaryota</taxon>
        <taxon>Viridiplantae</taxon>
        <taxon>Streptophyta</taxon>
        <taxon>Embryophyta</taxon>
        <taxon>Tracheophyta</taxon>
        <taxon>Spermatophyta</taxon>
        <taxon>Magnoliopsida</taxon>
        <taxon>Liliopsida</taxon>
        <taxon>Poales</taxon>
        <taxon>Poaceae</taxon>
        <taxon>PACMAD clade</taxon>
        <taxon>Arundinoideae</taxon>
        <taxon>Arundineae</taxon>
        <taxon>Arundo</taxon>
    </lineage>
</organism>
<reference evidence="1" key="2">
    <citation type="journal article" date="2015" name="Data Brief">
        <title>Shoot transcriptome of the giant reed, Arundo donax.</title>
        <authorList>
            <person name="Barrero R.A."/>
            <person name="Guerrero F.D."/>
            <person name="Moolhuijzen P."/>
            <person name="Goolsby J.A."/>
            <person name="Tidwell J."/>
            <person name="Bellgard S.E."/>
            <person name="Bellgard M.I."/>
        </authorList>
    </citation>
    <scope>NUCLEOTIDE SEQUENCE</scope>
    <source>
        <tissue evidence="1">Shoot tissue taken approximately 20 cm above the soil surface</tissue>
    </source>
</reference>
<protein>
    <submittedName>
        <fullName evidence="1">Uncharacterized protein</fullName>
    </submittedName>
</protein>
<accession>A0A0A9FA28</accession>
<reference evidence="1" key="1">
    <citation type="submission" date="2014-09" db="EMBL/GenBank/DDBJ databases">
        <authorList>
            <person name="Magalhaes I.L.F."/>
            <person name="Oliveira U."/>
            <person name="Santos F.R."/>
            <person name="Vidigal T.H.D.A."/>
            <person name="Brescovit A.D."/>
            <person name="Santos A.J."/>
        </authorList>
    </citation>
    <scope>NUCLEOTIDE SEQUENCE</scope>
    <source>
        <tissue evidence="1">Shoot tissue taken approximately 20 cm above the soil surface</tissue>
    </source>
</reference>
<dbReference type="EMBL" id="GBRH01189832">
    <property type="protein sequence ID" value="JAE08064.1"/>
    <property type="molecule type" value="Transcribed_RNA"/>
</dbReference>
<proteinExistence type="predicted"/>